<keyword evidence="4" id="KW-1185">Reference proteome</keyword>
<protein>
    <submittedName>
        <fullName evidence="3">Ribonuclease domain-containing protein</fullName>
    </submittedName>
</protein>
<keyword evidence="2" id="KW-0378">Hydrolase</keyword>
<evidence type="ECO:0000256" key="1">
    <source>
        <dbReference type="ARBA" id="ARBA00022722"/>
    </source>
</evidence>
<dbReference type="EMBL" id="CP121464">
    <property type="protein sequence ID" value="WFR77257.1"/>
    <property type="molecule type" value="Genomic_DNA"/>
</dbReference>
<dbReference type="InterPro" id="IPR000026">
    <property type="entry name" value="N1-like"/>
</dbReference>
<organism evidence="3 4">
    <name type="scientific">Janthinobacterium rivuli</name>
    <dbReference type="NCBI Taxonomy" id="2751478"/>
    <lineage>
        <taxon>Bacteria</taxon>
        <taxon>Pseudomonadati</taxon>
        <taxon>Pseudomonadota</taxon>
        <taxon>Betaproteobacteria</taxon>
        <taxon>Burkholderiales</taxon>
        <taxon>Oxalobacteraceae</taxon>
        <taxon>Janthinobacterium</taxon>
    </lineage>
</organism>
<dbReference type="RefSeq" id="WP_152598688.1">
    <property type="nucleotide sequence ID" value="NZ_CP121464.1"/>
</dbReference>
<evidence type="ECO:0000256" key="2">
    <source>
        <dbReference type="ARBA" id="ARBA00022801"/>
    </source>
</evidence>
<accession>A0ABY8HZW9</accession>
<reference evidence="3 4" key="1">
    <citation type="submission" date="2023-04" db="EMBL/GenBank/DDBJ databases">
        <title>Nanopore sequencing of Janthinobacterium from water.</title>
        <authorList>
            <person name="Ciuchcinski K."/>
            <person name="Rokowska A."/>
            <person name="Dziewit L."/>
        </authorList>
    </citation>
    <scope>NUCLEOTIDE SEQUENCE [LARGE SCALE GENOMIC DNA]</scope>
    <source>
        <strain evidence="3 4">DEMB2</strain>
    </source>
</reference>
<dbReference type="Proteomes" id="UP001219584">
    <property type="component" value="Chromosome"/>
</dbReference>
<dbReference type="Gene3D" id="3.10.450.30">
    <property type="entry name" value="Microbial ribonucleases"/>
    <property type="match status" value="1"/>
</dbReference>
<sequence length="176" mass="18943">MNSNIFKNLTIFAIAEIYAGQPDIGRIGSNPSIERSTNESISMKTSRATSWSLGLIVAGALLSSHAFAAKIPDCGKREPSKTLPTPQNSEYDAYRNAKTSAVAGGPGNTVFNNNEGRLPAAGKDEVYYEYYLGIGGDGGAGSHRAVLLVQTPKGKRKLVERYYTQDHYASFCSLKS</sequence>
<dbReference type="SUPFAM" id="SSF53933">
    <property type="entry name" value="Microbial ribonucleases"/>
    <property type="match status" value="1"/>
</dbReference>
<gene>
    <name evidence="3" type="ORF">P9875_16160</name>
</gene>
<dbReference type="InterPro" id="IPR016191">
    <property type="entry name" value="Ribonuclease/ribotoxin"/>
</dbReference>
<evidence type="ECO:0000313" key="3">
    <source>
        <dbReference type="EMBL" id="WFR77257.1"/>
    </source>
</evidence>
<name>A0ABY8HZW9_9BURK</name>
<evidence type="ECO:0000313" key="4">
    <source>
        <dbReference type="Proteomes" id="UP001219584"/>
    </source>
</evidence>
<dbReference type="Pfam" id="PF00545">
    <property type="entry name" value="Ribonuclease"/>
    <property type="match status" value="1"/>
</dbReference>
<proteinExistence type="predicted"/>
<keyword evidence="1" id="KW-0540">Nuclease</keyword>